<keyword evidence="1" id="KW-0472">Membrane</keyword>
<organism evidence="2 3">
    <name type="scientific">Nonlabens spongiae</name>
    <dbReference type="NCBI Taxonomy" id="331648"/>
    <lineage>
        <taxon>Bacteria</taxon>
        <taxon>Pseudomonadati</taxon>
        <taxon>Bacteroidota</taxon>
        <taxon>Flavobacteriia</taxon>
        <taxon>Flavobacteriales</taxon>
        <taxon>Flavobacteriaceae</taxon>
        <taxon>Nonlabens</taxon>
    </lineage>
</organism>
<accession>A0A1W6MI94</accession>
<protein>
    <submittedName>
        <fullName evidence="2">Uncharacterized protein</fullName>
    </submittedName>
</protein>
<feature type="transmembrane region" description="Helical" evidence="1">
    <location>
        <begin position="64"/>
        <end position="89"/>
    </location>
</feature>
<dbReference type="EMBL" id="CP019344">
    <property type="protein sequence ID" value="ARN77313.1"/>
    <property type="molecule type" value="Genomic_DNA"/>
</dbReference>
<sequence length="122" mass="14423">MIQLDIGRNYVRQYFKFGIFNIITMKVISNQNFSMLDLRIAIALFATILFWALTYIPYLVQGSYVSIILQLLWIPALIYPLFSFIYFLVQWIKKSMNFSEPHLYFAVLSSSTYFLAFGEKLF</sequence>
<keyword evidence="1" id="KW-1133">Transmembrane helix</keyword>
<evidence type="ECO:0000313" key="2">
    <source>
        <dbReference type="EMBL" id="ARN77313.1"/>
    </source>
</evidence>
<evidence type="ECO:0000313" key="3">
    <source>
        <dbReference type="Proteomes" id="UP000193431"/>
    </source>
</evidence>
<evidence type="ECO:0000256" key="1">
    <source>
        <dbReference type="SAM" id="Phobius"/>
    </source>
</evidence>
<keyword evidence="1" id="KW-0812">Transmembrane</keyword>
<dbReference type="Proteomes" id="UP000193431">
    <property type="component" value="Chromosome"/>
</dbReference>
<gene>
    <name evidence="2" type="ORF">BST97_04570</name>
</gene>
<name>A0A1W6MI94_9FLAO</name>
<proteinExistence type="predicted"/>
<feature type="transmembrane region" description="Helical" evidence="1">
    <location>
        <begin position="36"/>
        <end position="58"/>
    </location>
</feature>
<dbReference type="AlphaFoldDB" id="A0A1W6MI94"/>
<keyword evidence="3" id="KW-1185">Reference proteome</keyword>
<reference evidence="2 3" key="1">
    <citation type="submission" date="2016-11" db="EMBL/GenBank/DDBJ databases">
        <title>Trade-off between light-utilization and light-protection in marine flavobacteria.</title>
        <authorList>
            <person name="Kumagai Y."/>
        </authorList>
    </citation>
    <scope>NUCLEOTIDE SEQUENCE [LARGE SCALE GENOMIC DNA]</scope>
    <source>
        <strain evidence="2 3">JCM 13191</strain>
    </source>
</reference>